<feature type="compositionally biased region" description="Polar residues" evidence="1">
    <location>
        <begin position="298"/>
        <end position="309"/>
    </location>
</feature>
<dbReference type="Proteomes" id="UP000434957">
    <property type="component" value="Unassembled WGS sequence"/>
</dbReference>
<reference evidence="2 3" key="1">
    <citation type="submission" date="2018-08" db="EMBL/GenBank/DDBJ databases">
        <title>Genomic investigation of the strawberry pathogen Phytophthora fragariae indicates pathogenicity is determined by transcriptional variation in three key races.</title>
        <authorList>
            <person name="Adams T.M."/>
            <person name="Armitage A.D."/>
            <person name="Sobczyk M.K."/>
            <person name="Bates H.J."/>
            <person name="Dunwell J.M."/>
            <person name="Nellist C.F."/>
            <person name="Harrison R.J."/>
        </authorList>
    </citation>
    <scope>NUCLEOTIDE SEQUENCE [LARGE SCALE GENOMIC DNA]</scope>
    <source>
        <strain evidence="2 3">SCRP333</strain>
    </source>
</reference>
<evidence type="ECO:0000256" key="1">
    <source>
        <dbReference type="SAM" id="MobiDB-lite"/>
    </source>
</evidence>
<name>A0A6A4G2I0_9STRA</name>
<sequence length="309" mass="34073">METTTPVQHPRHLEGSTTVLLRDPENVLKVDWADYVLQDATGANTTAPDMEELSGKIATVCGLCTKRWKRLLAKIVQELFVPFAPTELVPVINPGTLCVVIVSRQHVLDCALKRKIKTGVSMLAPPPDIPAIKVCMRKAAGSSAGGRPATPRKLTSYLSDEECEIYERETIFAPIAVQEAKRLAQHHDRPLISTFIQPVSLRQQLTTALGQCMDILRKLSAHCRAETENKIRAVAAQFGLTLPPTSPADTCLGRPKVHFMTELAVATDSSLPDFVRLVRDQIAADPRPNKDMYALPRSPNSELQDTLER</sequence>
<dbReference type="EMBL" id="QXFT01000285">
    <property type="protein sequence ID" value="KAE9348448.1"/>
    <property type="molecule type" value="Genomic_DNA"/>
</dbReference>
<accession>A0A6A4G2I0</accession>
<gene>
    <name evidence="2" type="ORF">PR003_g6414</name>
</gene>
<proteinExistence type="predicted"/>
<organism evidence="2 3">
    <name type="scientific">Phytophthora rubi</name>
    <dbReference type="NCBI Taxonomy" id="129364"/>
    <lineage>
        <taxon>Eukaryota</taxon>
        <taxon>Sar</taxon>
        <taxon>Stramenopiles</taxon>
        <taxon>Oomycota</taxon>
        <taxon>Peronosporomycetes</taxon>
        <taxon>Peronosporales</taxon>
        <taxon>Peronosporaceae</taxon>
        <taxon>Phytophthora</taxon>
    </lineage>
</organism>
<keyword evidence="3" id="KW-1185">Reference proteome</keyword>
<evidence type="ECO:0000313" key="3">
    <source>
        <dbReference type="Proteomes" id="UP000434957"/>
    </source>
</evidence>
<evidence type="ECO:0000313" key="2">
    <source>
        <dbReference type="EMBL" id="KAE9348448.1"/>
    </source>
</evidence>
<protein>
    <submittedName>
        <fullName evidence="2">Uncharacterized protein</fullName>
    </submittedName>
</protein>
<feature type="region of interest" description="Disordered" evidence="1">
    <location>
        <begin position="287"/>
        <end position="309"/>
    </location>
</feature>
<dbReference type="AlphaFoldDB" id="A0A6A4G2I0"/>
<comment type="caution">
    <text evidence="2">The sequence shown here is derived from an EMBL/GenBank/DDBJ whole genome shotgun (WGS) entry which is preliminary data.</text>
</comment>